<dbReference type="EMBL" id="VSRR010059384">
    <property type="protein sequence ID" value="MPC82313.1"/>
    <property type="molecule type" value="Genomic_DNA"/>
</dbReference>
<dbReference type="OrthoDB" id="240546at2759"/>
<protein>
    <submittedName>
        <fullName evidence="1">Uncharacterized protein</fullName>
    </submittedName>
</protein>
<dbReference type="Proteomes" id="UP000324222">
    <property type="component" value="Unassembled WGS sequence"/>
</dbReference>
<keyword evidence="2" id="KW-1185">Reference proteome</keyword>
<comment type="caution">
    <text evidence="1">The sequence shown here is derived from an EMBL/GenBank/DDBJ whole genome shotgun (WGS) entry which is preliminary data.</text>
</comment>
<proteinExistence type="predicted"/>
<name>A0A5B7IJ65_PORTR</name>
<dbReference type="AlphaFoldDB" id="A0A5B7IJ65"/>
<sequence length="82" mass="9072">MEDLRSLSQYLNTQLLQSRKDSITSSSSSHSSYLSRFVGKGVTPCLEVHVRDESGELQPHHLLLYSLMGVTICLTFAGNDEG</sequence>
<reference evidence="1 2" key="1">
    <citation type="submission" date="2019-05" db="EMBL/GenBank/DDBJ databases">
        <title>Another draft genome of Portunus trituberculatus and its Hox gene families provides insights of decapod evolution.</title>
        <authorList>
            <person name="Jeong J.-H."/>
            <person name="Song I."/>
            <person name="Kim S."/>
            <person name="Choi T."/>
            <person name="Kim D."/>
            <person name="Ryu S."/>
            <person name="Kim W."/>
        </authorList>
    </citation>
    <scope>NUCLEOTIDE SEQUENCE [LARGE SCALE GENOMIC DNA]</scope>
    <source>
        <tissue evidence="1">Muscle</tissue>
    </source>
</reference>
<organism evidence="1 2">
    <name type="scientific">Portunus trituberculatus</name>
    <name type="common">Swimming crab</name>
    <name type="synonym">Neptunus trituberculatus</name>
    <dbReference type="NCBI Taxonomy" id="210409"/>
    <lineage>
        <taxon>Eukaryota</taxon>
        <taxon>Metazoa</taxon>
        <taxon>Ecdysozoa</taxon>
        <taxon>Arthropoda</taxon>
        <taxon>Crustacea</taxon>
        <taxon>Multicrustacea</taxon>
        <taxon>Malacostraca</taxon>
        <taxon>Eumalacostraca</taxon>
        <taxon>Eucarida</taxon>
        <taxon>Decapoda</taxon>
        <taxon>Pleocyemata</taxon>
        <taxon>Brachyura</taxon>
        <taxon>Eubrachyura</taxon>
        <taxon>Portunoidea</taxon>
        <taxon>Portunidae</taxon>
        <taxon>Portuninae</taxon>
        <taxon>Portunus</taxon>
    </lineage>
</organism>
<evidence type="ECO:0000313" key="2">
    <source>
        <dbReference type="Proteomes" id="UP000324222"/>
    </source>
</evidence>
<gene>
    <name evidence="1" type="ORF">E2C01_076971</name>
</gene>
<accession>A0A5B7IJ65</accession>
<evidence type="ECO:0000313" key="1">
    <source>
        <dbReference type="EMBL" id="MPC82313.1"/>
    </source>
</evidence>